<accession>A0ABS9BJK0</accession>
<dbReference type="EMBL" id="JAKEVY010000003">
    <property type="protein sequence ID" value="MCF1715889.1"/>
    <property type="molecule type" value="Genomic_DNA"/>
</dbReference>
<evidence type="ECO:0000256" key="5">
    <source>
        <dbReference type="ARBA" id="ARBA00023237"/>
    </source>
</evidence>
<keyword evidence="9" id="KW-1185">Reference proteome</keyword>
<comment type="similarity">
    <text evidence="2">Belongs to the SusD family.</text>
</comment>
<sequence length="453" mass="49544">MRISIIAIALTAIFASCEKGLNIEPTASISAERALLTESDVRVTLIGAYDGLQRATVLGGDIQVINELLGNTDNIRFTGTFAGLSDIAFLEMSAPNTFARDTWAAAYNTILRSNYVLSALDKVTSSQATKDRFEGEALFIRGVLYFELVKLFGKAWGDGDNNANPGVPIILAPTTSVTPESYVSRNSVAQVYQRAIDDLTRAESLLPARNSFYATKAAAAAVLSRIALMQGDYATARDAANRVIESGIYSLTPSFAELWVINPNGTDFTTENVFGMKVTVQDGTNSLNTYFGTGIGSIPGTAGRSDCKILQAHIDKYEDGDFRGDFFQQVGSFTYTRKHLSRFGNVAYIRLAEMYLTRAEANFRLGTSVGNTPVDDINIIRNRVNIADLTTITLNDILNERYLELAFEGERMADIKRTRGTADGIAWNSPLLILPIPQREIDVNPNLVQNEGY</sequence>
<organism evidence="8 9">
    <name type="scientific">Flavihumibacter fluminis</name>
    <dbReference type="NCBI Taxonomy" id="2909236"/>
    <lineage>
        <taxon>Bacteria</taxon>
        <taxon>Pseudomonadati</taxon>
        <taxon>Bacteroidota</taxon>
        <taxon>Chitinophagia</taxon>
        <taxon>Chitinophagales</taxon>
        <taxon>Chitinophagaceae</taxon>
        <taxon>Flavihumibacter</taxon>
    </lineage>
</organism>
<proteinExistence type="inferred from homology"/>
<keyword evidence="5" id="KW-0998">Cell outer membrane</keyword>
<keyword evidence="3" id="KW-0732">Signal</keyword>
<dbReference type="InterPro" id="IPR012944">
    <property type="entry name" value="SusD_RagB_dom"/>
</dbReference>
<evidence type="ECO:0000256" key="1">
    <source>
        <dbReference type="ARBA" id="ARBA00004442"/>
    </source>
</evidence>
<evidence type="ECO:0000313" key="9">
    <source>
        <dbReference type="Proteomes" id="UP001200145"/>
    </source>
</evidence>
<evidence type="ECO:0000259" key="6">
    <source>
        <dbReference type="Pfam" id="PF07980"/>
    </source>
</evidence>
<keyword evidence="4" id="KW-0472">Membrane</keyword>
<dbReference type="Pfam" id="PF07980">
    <property type="entry name" value="SusD_RagB"/>
    <property type="match status" value="1"/>
</dbReference>
<reference evidence="8 9" key="1">
    <citation type="submission" date="2022-01" db="EMBL/GenBank/DDBJ databases">
        <title>Flavihumibacter sp. nov., isolated from sediment of a river.</title>
        <authorList>
            <person name="Liu H."/>
        </authorList>
    </citation>
    <scope>NUCLEOTIDE SEQUENCE [LARGE SCALE GENOMIC DNA]</scope>
    <source>
        <strain evidence="8 9">RY-1</strain>
    </source>
</reference>
<dbReference type="Pfam" id="PF14322">
    <property type="entry name" value="SusD-like_3"/>
    <property type="match status" value="1"/>
</dbReference>
<dbReference type="RefSeq" id="WP_234866837.1">
    <property type="nucleotide sequence ID" value="NZ_JAKEVY010000003.1"/>
</dbReference>
<feature type="domain" description="RagB/SusD" evidence="6">
    <location>
        <begin position="345"/>
        <end position="422"/>
    </location>
</feature>
<comment type="caution">
    <text evidence="8">The sequence shown here is derived from an EMBL/GenBank/DDBJ whole genome shotgun (WGS) entry which is preliminary data.</text>
</comment>
<protein>
    <submittedName>
        <fullName evidence="8">RagB/SusD family nutrient uptake outer membrane protein</fullName>
    </submittedName>
</protein>
<evidence type="ECO:0000259" key="7">
    <source>
        <dbReference type="Pfam" id="PF14322"/>
    </source>
</evidence>
<dbReference type="InterPro" id="IPR011990">
    <property type="entry name" value="TPR-like_helical_dom_sf"/>
</dbReference>
<evidence type="ECO:0000256" key="3">
    <source>
        <dbReference type="ARBA" id="ARBA00022729"/>
    </source>
</evidence>
<comment type="subcellular location">
    <subcellularLocation>
        <location evidence="1">Cell outer membrane</location>
    </subcellularLocation>
</comment>
<dbReference type="PROSITE" id="PS51257">
    <property type="entry name" value="PROKAR_LIPOPROTEIN"/>
    <property type="match status" value="1"/>
</dbReference>
<dbReference type="InterPro" id="IPR033985">
    <property type="entry name" value="SusD-like_N"/>
</dbReference>
<evidence type="ECO:0000313" key="8">
    <source>
        <dbReference type="EMBL" id="MCF1715889.1"/>
    </source>
</evidence>
<evidence type="ECO:0000256" key="2">
    <source>
        <dbReference type="ARBA" id="ARBA00006275"/>
    </source>
</evidence>
<dbReference type="Proteomes" id="UP001200145">
    <property type="component" value="Unassembled WGS sequence"/>
</dbReference>
<dbReference type="Gene3D" id="1.25.40.390">
    <property type="match status" value="1"/>
</dbReference>
<name>A0ABS9BJK0_9BACT</name>
<feature type="domain" description="SusD-like N-terminal" evidence="7">
    <location>
        <begin position="101"/>
        <end position="228"/>
    </location>
</feature>
<dbReference type="SUPFAM" id="SSF48452">
    <property type="entry name" value="TPR-like"/>
    <property type="match status" value="1"/>
</dbReference>
<evidence type="ECO:0000256" key="4">
    <source>
        <dbReference type="ARBA" id="ARBA00023136"/>
    </source>
</evidence>
<gene>
    <name evidence="8" type="ORF">L0U88_14715</name>
</gene>